<dbReference type="RefSeq" id="WP_089109858.1">
    <property type="nucleotide sequence ID" value="NZ_BCMF01000011.1"/>
</dbReference>
<accession>A0A1Z5IEF3</accession>
<dbReference type="PANTHER" id="PTHR43236:SF1">
    <property type="entry name" value="BLL7220 PROTEIN"/>
    <property type="match status" value="1"/>
</dbReference>
<dbReference type="InterPro" id="IPR001387">
    <property type="entry name" value="Cro/C1-type_HTH"/>
</dbReference>
<name>A0A1Z5IEF3_9LACO</name>
<dbReference type="Pfam" id="PF06114">
    <property type="entry name" value="Peptidase_M78"/>
    <property type="match status" value="1"/>
</dbReference>
<dbReference type="AlphaFoldDB" id="A0A1Z5IEF3"/>
<dbReference type="InterPro" id="IPR010982">
    <property type="entry name" value="Lambda_DNA-bd_dom_sf"/>
</dbReference>
<evidence type="ECO:0000256" key="1">
    <source>
        <dbReference type="ARBA" id="ARBA00007227"/>
    </source>
</evidence>
<dbReference type="Pfam" id="PF01381">
    <property type="entry name" value="HTH_3"/>
    <property type="match status" value="1"/>
</dbReference>
<dbReference type="InterPro" id="IPR052345">
    <property type="entry name" value="Rad_response_metalloprotease"/>
</dbReference>
<organism evidence="3 4">
    <name type="scientific">Secundilactobacillus mixtipabuli</name>
    <dbReference type="NCBI Taxonomy" id="1435342"/>
    <lineage>
        <taxon>Bacteria</taxon>
        <taxon>Bacillati</taxon>
        <taxon>Bacillota</taxon>
        <taxon>Bacilli</taxon>
        <taxon>Lactobacillales</taxon>
        <taxon>Lactobacillaceae</taxon>
        <taxon>Secundilactobacillus</taxon>
    </lineage>
</organism>
<sequence>MASKVNILTPNYVTKPGDTLKETIESLSMTQSDVAQRMEVSPKHISEIINGKASISPELASKLEMVLGVPASFWNKLEANYQQFIERKKQEELFQQQSNFSDHFNYNDMVKKGFVEKTKDKGERTRNLLKFFRFPNFDAMQNYFASNDELEGAYRIALPDVVDEYALKAWIQKGKLEADAIDTELFDKNKLKQLIPDLRALTLIDEPQNFIPKLQRLMATVGVAVVFVPELKGCHISGFTKWLSPFPKVIVQLSVRYKTNDSLWFTFFHEIAHLILHNKKSFITFPSKNYDTGLEEKQANDWASNTLIAKDEWDSFIKESNFTEQGIEEFAKSVGIHAGIVVGRLQKLGLVLYNSRLNHLKVRYTWNV</sequence>
<gene>
    <name evidence="3" type="ORF">IWT30_02056</name>
</gene>
<evidence type="ECO:0000259" key="2">
    <source>
        <dbReference type="PROSITE" id="PS50943"/>
    </source>
</evidence>
<comment type="similarity">
    <text evidence="1">Belongs to the short-chain fatty acyl-CoA assimilation regulator (ScfR) family.</text>
</comment>
<keyword evidence="4" id="KW-1185">Reference proteome</keyword>
<dbReference type="NCBIfam" id="TIGR02607">
    <property type="entry name" value="antidote_HigA"/>
    <property type="match status" value="1"/>
</dbReference>
<feature type="domain" description="HTH cro/C1-type" evidence="2">
    <location>
        <begin position="20"/>
        <end position="74"/>
    </location>
</feature>
<dbReference type="OrthoDB" id="9796786at2"/>
<dbReference type="GO" id="GO:0003677">
    <property type="term" value="F:DNA binding"/>
    <property type="evidence" value="ECO:0007669"/>
    <property type="project" value="InterPro"/>
</dbReference>
<dbReference type="EMBL" id="BCMF01000011">
    <property type="protein sequence ID" value="GAX00076.1"/>
    <property type="molecule type" value="Genomic_DNA"/>
</dbReference>
<comment type="caution">
    <text evidence="3">The sequence shown here is derived from an EMBL/GenBank/DDBJ whole genome shotgun (WGS) entry which is preliminary data.</text>
</comment>
<evidence type="ECO:0000313" key="3">
    <source>
        <dbReference type="EMBL" id="GAX00076.1"/>
    </source>
</evidence>
<dbReference type="InterPro" id="IPR010359">
    <property type="entry name" value="IrrE_HExxH"/>
</dbReference>
<dbReference type="Proteomes" id="UP000198374">
    <property type="component" value="Unassembled WGS sequence"/>
</dbReference>
<reference evidence="3 4" key="1">
    <citation type="submission" date="2015-11" db="EMBL/GenBank/DDBJ databases">
        <title>Draft genome sequences of new species of the genus Lactobacillus isolated from orchardgrass silage.</title>
        <authorList>
            <person name="Tohno M."/>
            <person name="Tanizawa Y."/>
            <person name="Arita M."/>
        </authorList>
    </citation>
    <scope>NUCLEOTIDE SEQUENCE [LARGE SCALE GENOMIC DNA]</scope>
    <source>
        <strain evidence="3 4">IWT30</strain>
    </source>
</reference>
<dbReference type="SMART" id="SM00530">
    <property type="entry name" value="HTH_XRE"/>
    <property type="match status" value="1"/>
</dbReference>
<dbReference type="PANTHER" id="PTHR43236">
    <property type="entry name" value="ANTITOXIN HIGA1"/>
    <property type="match status" value="1"/>
</dbReference>
<evidence type="ECO:0000313" key="4">
    <source>
        <dbReference type="Proteomes" id="UP000198374"/>
    </source>
</evidence>
<dbReference type="InterPro" id="IPR013430">
    <property type="entry name" value="Toxin_antidote_HigA"/>
</dbReference>
<dbReference type="CDD" id="cd00093">
    <property type="entry name" value="HTH_XRE"/>
    <property type="match status" value="1"/>
</dbReference>
<dbReference type="PROSITE" id="PS50943">
    <property type="entry name" value="HTH_CROC1"/>
    <property type="match status" value="1"/>
</dbReference>
<dbReference type="Gene3D" id="1.10.10.2910">
    <property type="match status" value="1"/>
</dbReference>
<protein>
    <submittedName>
        <fullName evidence="3">Toxin/antitoxin system, Antitoxin component</fullName>
    </submittedName>
</protein>
<proteinExistence type="inferred from homology"/>
<dbReference type="Gene3D" id="1.10.260.40">
    <property type="entry name" value="lambda repressor-like DNA-binding domains"/>
    <property type="match status" value="1"/>
</dbReference>
<dbReference type="SUPFAM" id="SSF47413">
    <property type="entry name" value="lambda repressor-like DNA-binding domains"/>
    <property type="match status" value="1"/>
</dbReference>